<dbReference type="PANTHER" id="PTHR32054:SF3">
    <property type="entry name" value="HEAVY CHAIN, PUTATIVE, EXPRESSED-RELATED"/>
    <property type="match status" value="1"/>
</dbReference>
<sequence length="573" mass="64195">MVNNIVRTRQSSIGSSPRAEVGEIDTRAPFQSVKAAVSLFGNASSSPMEKPLVPDRLKPPKEQGVQPDTEARFHLAQEELAKFEKQVKFAEATTAEALDELEKVKEIVQNLKEKLKIVYESKQSIYGDTEALKRKAKELEEARLIKPEAKVGTLEADTYKEYEAAIAELDAAKQELSNTRRDFDAAMQAKLDASKQADDTQISVKVNAERVSELSKKISDTRVSLGQVKRATQEVLQEQAKISAEKLADLRSRKLAEEEGEKKTMSFRKEHDPDVKPMSFRKDHELKIAETDAEIEALQEEVAQARASVLENERIAASELCSAMKELEQVEEEYRKLQNMVESLNLELENTVMDKSEVNNKEAETEPLAEKLQAELQQYKMELEVDLARIAITANASDGMASTLEQLARETKKARREAEEMNTTAQELRLEAKTAQEMAVELEKKLESSLKEAEAAKFSGRADPAPASTSDNGDGEIELSLVKYKSLRERIDECEKIADMKVAAAVVQVEASIASQMEIAKKLEETFKEIEEMRIATDAALKEAEMAVAAKRAVEDELERRRQQEQKNLMAET</sequence>
<dbReference type="InterPro" id="IPR008545">
    <property type="entry name" value="Web"/>
</dbReference>
<feature type="region of interest" description="Disordered" evidence="4">
    <location>
        <begin position="257"/>
        <end position="277"/>
    </location>
</feature>
<dbReference type="GO" id="GO:0009903">
    <property type="term" value="P:chloroplast avoidance movement"/>
    <property type="evidence" value="ECO:0007669"/>
    <property type="project" value="TreeGrafter"/>
</dbReference>
<evidence type="ECO:0000313" key="6">
    <source>
        <dbReference type="Proteomes" id="UP001279734"/>
    </source>
</evidence>
<feature type="compositionally biased region" description="Basic and acidic residues" evidence="4">
    <location>
        <begin position="554"/>
        <end position="565"/>
    </location>
</feature>
<feature type="compositionally biased region" description="Basic and acidic residues" evidence="4">
    <location>
        <begin position="52"/>
        <end position="61"/>
    </location>
</feature>
<feature type="region of interest" description="Disordered" evidence="4">
    <location>
        <begin position="554"/>
        <end position="573"/>
    </location>
</feature>
<evidence type="ECO:0000256" key="1">
    <source>
        <dbReference type="ARBA" id="ARBA00005485"/>
    </source>
</evidence>
<dbReference type="AlphaFoldDB" id="A0AAD3Y4B7"/>
<comment type="caution">
    <text evidence="5">The sequence shown here is derived from an EMBL/GenBank/DDBJ whole genome shotgun (WGS) entry which is preliminary data.</text>
</comment>
<proteinExistence type="inferred from homology"/>
<feature type="region of interest" description="Disordered" evidence="4">
    <location>
        <begin position="1"/>
        <end position="21"/>
    </location>
</feature>
<reference evidence="5" key="1">
    <citation type="submission" date="2023-05" db="EMBL/GenBank/DDBJ databases">
        <title>Nepenthes gracilis genome sequencing.</title>
        <authorList>
            <person name="Fukushima K."/>
        </authorList>
    </citation>
    <scope>NUCLEOTIDE SEQUENCE</scope>
    <source>
        <strain evidence="5">SING2019-196</strain>
    </source>
</reference>
<name>A0AAD3Y4B7_NEPGR</name>
<accession>A0AAD3Y4B7</accession>
<feature type="coiled-coil region" evidence="3">
    <location>
        <begin position="155"/>
        <end position="189"/>
    </location>
</feature>
<gene>
    <name evidence="5" type="ORF">Nepgr_028692</name>
</gene>
<dbReference type="GO" id="GO:0005829">
    <property type="term" value="C:cytosol"/>
    <property type="evidence" value="ECO:0007669"/>
    <property type="project" value="TreeGrafter"/>
</dbReference>
<protein>
    <submittedName>
        <fullName evidence="5">Uncharacterized protein</fullName>
    </submittedName>
</protein>
<evidence type="ECO:0000256" key="3">
    <source>
        <dbReference type="SAM" id="Coils"/>
    </source>
</evidence>
<keyword evidence="6" id="KW-1185">Reference proteome</keyword>
<feature type="coiled-coil region" evidence="3">
    <location>
        <begin position="281"/>
        <end position="452"/>
    </location>
</feature>
<keyword evidence="2 3" id="KW-0175">Coiled coil</keyword>
<feature type="region of interest" description="Disordered" evidence="4">
    <location>
        <begin position="455"/>
        <end position="475"/>
    </location>
</feature>
<feature type="coiled-coil region" evidence="3">
    <location>
        <begin position="73"/>
        <end position="121"/>
    </location>
</feature>
<comment type="similarity">
    <text evidence="1">Belongs to the WEB family.</text>
</comment>
<dbReference type="GO" id="GO:0009904">
    <property type="term" value="P:chloroplast accumulation movement"/>
    <property type="evidence" value="ECO:0007669"/>
    <property type="project" value="TreeGrafter"/>
</dbReference>
<feature type="compositionally biased region" description="Polar residues" evidence="4">
    <location>
        <begin position="1"/>
        <end position="15"/>
    </location>
</feature>
<evidence type="ECO:0000256" key="4">
    <source>
        <dbReference type="SAM" id="MobiDB-lite"/>
    </source>
</evidence>
<organism evidence="5 6">
    <name type="scientific">Nepenthes gracilis</name>
    <name type="common">Slender pitcher plant</name>
    <dbReference type="NCBI Taxonomy" id="150966"/>
    <lineage>
        <taxon>Eukaryota</taxon>
        <taxon>Viridiplantae</taxon>
        <taxon>Streptophyta</taxon>
        <taxon>Embryophyta</taxon>
        <taxon>Tracheophyta</taxon>
        <taxon>Spermatophyta</taxon>
        <taxon>Magnoliopsida</taxon>
        <taxon>eudicotyledons</taxon>
        <taxon>Gunneridae</taxon>
        <taxon>Pentapetalae</taxon>
        <taxon>Caryophyllales</taxon>
        <taxon>Nepenthaceae</taxon>
        <taxon>Nepenthes</taxon>
    </lineage>
</organism>
<feature type="region of interest" description="Disordered" evidence="4">
    <location>
        <begin position="43"/>
        <end position="65"/>
    </location>
</feature>
<dbReference type="EMBL" id="BSYO01000032">
    <property type="protein sequence ID" value="GMH26849.1"/>
    <property type="molecule type" value="Genomic_DNA"/>
</dbReference>
<dbReference type="PANTHER" id="PTHR32054">
    <property type="entry name" value="HEAVY CHAIN, PUTATIVE, EXPRESSED-RELATED-RELATED"/>
    <property type="match status" value="1"/>
</dbReference>
<evidence type="ECO:0000256" key="2">
    <source>
        <dbReference type="ARBA" id="ARBA00023054"/>
    </source>
</evidence>
<dbReference type="Pfam" id="PF05701">
    <property type="entry name" value="WEMBL"/>
    <property type="match status" value="1"/>
</dbReference>
<dbReference type="Proteomes" id="UP001279734">
    <property type="component" value="Unassembled WGS sequence"/>
</dbReference>
<evidence type="ECO:0000313" key="5">
    <source>
        <dbReference type="EMBL" id="GMH26849.1"/>
    </source>
</evidence>